<keyword evidence="2" id="KW-0472">Membrane</keyword>
<feature type="transmembrane region" description="Helical" evidence="2">
    <location>
        <begin position="27"/>
        <end position="45"/>
    </location>
</feature>
<evidence type="ECO:0000313" key="3">
    <source>
        <dbReference type="EMBL" id="AUN99524.1"/>
    </source>
</evidence>
<name>A0A2K9NXM3_BACTC</name>
<evidence type="ECO:0000256" key="1">
    <source>
        <dbReference type="SAM" id="MobiDB-lite"/>
    </source>
</evidence>
<evidence type="ECO:0000313" key="4">
    <source>
        <dbReference type="Proteomes" id="UP000235584"/>
    </source>
</evidence>
<feature type="region of interest" description="Disordered" evidence="1">
    <location>
        <begin position="58"/>
        <end position="107"/>
    </location>
</feature>
<dbReference type="KEGG" id="bsto:C0V70_15715"/>
<organism evidence="3 4">
    <name type="scientific">Bacteriovorax stolpii</name>
    <name type="common">Bdellovibrio stolpii</name>
    <dbReference type="NCBI Taxonomy" id="960"/>
    <lineage>
        <taxon>Bacteria</taxon>
        <taxon>Pseudomonadati</taxon>
        <taxon>Bdellovibrionota</taxon>
        <taxon>Bacteriovoracia</taxon>
        <taxon>Bacteriovoracales</taxon>
        <taxon>Bacteriovoracaceae</taxon>
        <taxon>Bacteriovorax</taxon>
    </lineage>
</organism>
<accession>A0A2K9NXM3</accession>
<evidence type="ECO:0000256" key="2">
    <source>
        <dbReference type="SAM" id="Phobius"/>
    </source>
</evidence>
<dbReference type="AlphaFoldDB" id="A0A2K9NXM3"/>
<gene>
    <name evidence="3" type="ORF">C0V70_15715</name>
</gene>
<keyword evidence="2" id="KW-1133">Transmembrane helix</keyword>
<reference evidence="3 4" key="1">
    <citation type="submission" date="2018-01" db="EMBL/GenBank/DDBJ databases">
        <title>Complete genome sequence of Bacteriovorax stolpii DSM12778.</title>
        <authorList>
            <person name="Tang B."/>
            <person name="Chang J."/>
        </authorList>
    </citation>
    <scope>NUCLEOTIDE SEQUENCE [LARGE SCALE GENOMIC DNA]</scope>
    <source>
        <strain evidence="3 4">DSM 12778</strain>
    </source>
</reference>
<dbReference type="RefSeq" id="WP_102244815.1">
    <property type="nucleotide sequence ID" value="NZ_CP025704.1"/>
</dbReference>
<keyword evidence="4" id="KW-1185">Reference proteome</keyword>
<dbReference type="Proteomes" id="UP000235584">
    <property type="component" value="Chromosome"/>
</dbReference>
<protein>
    <submittedName>
        <fullName evidence="3">Uncharacterized protein</fullName>
    </submittedName>
</protein>
<keyword evidence="2" id="KW-0812">Transmembrane</keyword>
<proteinExistence type="predicted"/>
<feature type="transmembrane region" description="Helical" evidence="2">
    <location>
        <begin position="5"/>
        <end position="21"/>
    </location>
</feature>
<dbReference type="EMBL" id="CP025704">
    <property type="protein sequence ID" value="AUN99524.1"/>
    <property type="molecule type" value="Genomic_DNA"/>
</dbReference>
<sequence>MNRYLYGMVVILVVAGIAIFRHLDFGLVLVFTISILAVLAWLKNVNAQKTDKLERVKPKKEAEELFTGEEGEEYHNDFSKVPAGTADEVAPPPRSIGYGYGDGGRSTYEDLERIGIKTKPDKEDKN</sequence>